<dbReference type="InterPro" id="IPR053166">
    <property type="entry name" value="UPF0718_permease"/>
</dbReference>
<keyword evidence="3" id="KW-1003">Cell membrane</keyword>
<dbReference type="Pfam" id="PF03773">
    <property type="entry name" value="ArsP_1"/>
    <property type="match status" value="1"/>
</dbReference>
<name>A0A1H8SRB4_9ACTN</name>
<keyword evidence="9" id="KW-1185">Reference proteome</keyword>
<dbReference type="GO" id="GO:0005886">
    <property type="term" value="C:plasma membrane"/>
    <property type="evidence" value="ECO:0007669"/>
    <property type="project" value="UniProtKB-SubCell"/>
</dbReference>
<feature type="transmembrane region" description="Helical" evidence="7">
    <location>
        <begin position="90"/>
        <end position="112"/>
    </location>
</feature>
<comment type="subcellular location">
    <subcellularLocation>
        <location evidence="1">Cell membrane</location>
        <topology evidence="1">Multi-pass membrane protein</topology>
    </subcellularLocation>
</comment>
<dbReference type="PANTHER" id="PTHR42775">
    <property type="entry name" value="PERMEASE RV2963-RELATED"/>
    <property type="match status" value="1"/>
</dbReference>
<keyword evidence="5 7" id="KW-1133">Transmembrane helix</keyword>
<feature type="transmembrane region" description="Helical" evidence="7">
    <location>
        <begin position="297"/>
        <end position="324"/>
    </location>
</feature>
<evidence type="ECO:0000256" key="4">
    <source>
        <dbReference type="ARBA" id="ARBA00022692"/>
    </source>
</evidence>
<organism evidence="8 9">
    <name type="scientific">Actinacidiphila rubida</name>
    <dbReference type="NCBI Taxonomy" id="310780"/>
    <lineage>
        <taxon>Bacteria</taxon>
        <taxon>Bacillati</taxon>
        <taxon>Actinomycetota</taxon>
        <taxon>Actinomycetes</taxon>
        <taxon>Kitasatosporales</taxon>
        <taxon>Streptomycetaceae</taxon>
        <taxon>Actinacidiphila</taxon>
    </lineage>
</organism>
<evidence type="ECO:0000256" key="1">
    <source>
        <dbReference type="ARBA" id="ARBA00004651"/>
    </source>
</evidence>
<evidence type="ECO:0000256" key="7">
    <source>
        <dbReference type="SAM" id="Phobius"/>
    </source>
</evidence>
<dbReference type="PANTHER" id="PTHR42775:SF1">
    <property type="entry name" value="PERMEASE RV2963-RELATED"/>
    <property type="match status" value="1"/>
</dbReference>
<dbReference type="InterPro" id="IPR005524">
    <property type="entry name" value="DUF318"/>
</dbReference>
<comment type="similarity">
    <text evidence="2">Belongs to the UPF0718 family.</text>
</comment>
<dbReference type="EMBL" id="FODD01000045">
    <property type="protein sequence ID" value="SEO81181.1"/>
    <property type="molecule type" value="Genomic_DNA"/>
</dbReference>
<reference evidence="8 9" key="1">
    <citation type="submission" date="2016-10" db="EMBL/GenBank/DDBJ databases">
        <authorList>
            <person name="de Groot N.N."/>
        </authorList>
    </citation>
    <scope>NUCLEOTIDE SEQUENCE [LARGE SCALE GENOMIC DNA]</scope>
    <source>
        <strain evidence="8 9">CGMCC 4.2026</strain>
    </source>
</reference>
<evidence type="ECO:0008006" key="10">
    <source>
        <dbReference type="Google" id="ProtNLM"/>
    </source>
</evidence>
<feature type="transmembrane region" description="Helical" evidence="7">
    <location>
        <begin position="56"/>
        <end position="78"/>
    </location>
</feature>
<protein>
    <recommendedName>
        <fullName evidence="10">Permease</fullName>
    </recommendedName>
</protein>
<gene>
    <name evidence="8" type="ORF">SAMN05216267_10459</name>
</gene>
<evidence type="ECO:0000313" key="9">
    <source>
        <dbReference type="Proteomes" id="UP000181951"/>
    </source>
</evidence>
<evidence type="ECO:0000256" key="6">
    <source>
        <dbReference type="ARBA" id="ARBA00023136"/>
    </source>
</evidence>
<evidence type="ECO:0000256" key="3">
    <source>
        <dbReference type="ARBA" id="ARBA00022475"/>
    </source>
</evidence>
<feature type="transmembrane region" description="Helical" evidence="7">
    <location>
        <begin position="118"/>
        <end position="136"/>
    </location>
</feature>
<evidence type="ECO:0000256" key="5">
    <source>
        <dbReference type="ARBA" id="ARBA00022989"/>
    </source>
</evidence>
<sequence>MHAVTHALSITGSMTWEITWALILGFAVSAVVQAVVRTSTVVRALGDDRPRTLAAASALGIASSSCSYAAVALARSLFRKGADFTAAMAFEIASTNLVVELGVILALLMGWQFTVAEFVGGPVMIVLLAVLFRLFLRERLLGEARRQADRGLAGSMEGHAAMDMSVRGEGSFARRLLSREGSTAVSHIFVMEWAAILRDLVVGLLIAGAIAAWVPDSFWRSFFFTGHPLAAKLWGPLVGPLVAIASFVCSIGNVPLAVVLWKGGISFGGVVAFIFADLLILPILNIYRKYYGARMTLFILGTFYATMVVAGYVVELLFGGLGLIPDQADAKVPAEGVRWNYTTWLNIVFLLLAAALAVRFVTTGGIAMLRMMGGSPDAGDAHAPASAEGHGHSHH</sequence>
<dbReference type="OrthoDB" id="9811980at2"/>
<accession>A0A1H8SRB4</accession>
<dbReference type="RefSeq" id="WP_069465387.1">
    <property type="nucleotide sequence ID" value="NZ_FODD01000045.1"/>
</dbReference>
<feature type="transmembrane region" description="Helical" evidence="7">
    <location>
        <begin position="196"/>
        <end position="214"/>
    </location>
</feature>
<dbReference type="Proteomes" id="UP000181951">
    <property type="component" value="Unassembled WGS sequence"/>
</dbReference>
<feature type="transmembrane region" description="Helical" evidence="7">
    <location>
        <begin position="18"/>
        <end position="36"/>
    </location>
</feature>
<feature type="transmembrane region" description="Helical" evidence="7">
    <location>
        <begin position="265"/>
        <end position="285"/>
    </location>
</feature>
<dbReference type="AlphaFoldDB" id="A0A1H8SRB4"/>
<proteinExistence type="inferred from homology"/>
<keyword evidence="4 7" id="KW-0812">Transmembrane</keyword>
<feature type="transmembrane region" description="Helical" evidence="7">
    <location>
        <begin position="344"/>
        <end position="362"/>
    </location>
</feature>
<evidence type="ECO:0000256" key="2">
    <source>
        <dbReference type="ARBA" id="ARBA00006386"/>
    </source>
</evidence>
<evidence type="ECO:0000313" key="8">
    <source>
        <dbReference type="EMBL" id="SEO81181.1"/>
    </source>
</evidence>
<keyword evidence="6 7" id="KW-0472">Membrane</keyword>
<dbReference type="STRING" id="310780.SAMN05216267_10459"/>